<keyword evidence="4 9" id="KW-0479">Metal-binding</keyword>
<dbReference type="Proteomes" id="UP000237423">
    <property type="component" value="Unassembled WGS sequence"/>
</dbReference>
<dbReference type="PANTHER" id="PTHR34405:SF3">
    <property type="entry name" value="CRISPR-ASSOCIATED ENDORIBONUCLEASE CAS2 3"/>
    <property type="match status" value="1"/>
</dbReference>
<organism evidence="10 11">
    <name type="scientific">Methylovulum psychrotolerans</name>
    <dbReference type="NCBI Taxonomy" id="1704499"/>
    <lineage>
        <taxon>Bacteria</taxon>
        <taxon>Pseudomonadati</taxon>
        <taxon>Pseudomonadota</taxon>
        <taxon>Gammaproteobacteria</taxon>
        <taxon>Methylococcales</taxon>
        <taxon>Methylococcaceae</taxon>
        <taxon>Methylovulum</taxon>
    </lineage>
</organism>
<dbReference type="Pfam" id="PF09827">
    <property type="entry name" value="CRISPR_Cas2"/>
    <property type="match status" value="1"/>
</dbReference>
<dbReference type="EC" id="3.1.-.-" evidence="9"/>
<evidence type="ECO:0000256" key="9">
    <source>
        <dbReference type="HAMAP-Rule" id="MF_01471"/>
    </source>
</evidence>
<evidence type="ECO:0000256" key="4">
    <source>
        <dbReference type="ARBA" id="ARBA00022723"/>
    </source>
</evidence>
<dbReference type="GO" id="GO:0004521">
    <property type="term" value="F:RNA endonuclease activity"/>
    <property type="evidence" value="ECO:0007669"/>
    <property type="project" value="InterPro"/>
</dbReference>
<dbReference type="AlphaFoldDB" id="A0A2S5CII4"/>
<dbReference type="GO" id="GO:0043571">
    <property type="term" value="P:maintenance of CRISPR repeat elements"/>
    <property type="evidence" value="ECO:0007669"/>
    <property type="project" value="UniProtKB-UniRule"/>
</dbReference>
<evidence type="ECO:0000313" key="11">
    <source>
        <dbReference type="Proteomes" id="UP000237423"/>
    </source>
</evidence>
<keyword evidence="6 9" id="KW-0378">Hydrolase</keyword>
<dbReference type="PANTHER" id="PTHR34405">
    <property type="entry name" value="CRISPR-ASSOCIATED ENDORIBONUCLEASE CAS2"/>
    <property type="match status" value="1"/>
</dbReference>
<dbReference type="GO" id="GO:0016787">
    <property type="term" value="F:hydrolase activity"/>
    <property type="evidence" value="ECO:0007669"/>
    <property type="project" value="UniProtKB-KW"/>
</dbReference>
<evidence type="ECO:0000313" key="10">
    <source>
        <dbReference type="EMBL" id="POZ50615.1"/>
    </source>
</evidence>
<gene>
    <name evidence="10" type="primary">cas2_1</name>
    <name evidence="9" type="synonym">cas2</name>
    <name evidence="10" type="ORF">AADEFJLK_03508</name>
</gene>
<accession>A0A2S5CII4</accession>
<comment type="caution">
    <text evidence="10">The sequence shown here is derived from an EMBL/GenBank/DDBJ whole genome shotgun (WGS) entry which is preliminary data.</text>
</comment>
<evidence type="ECO:0000256" key="1">
    <source>
        <dbReference type="ARBA" id="ARBA00001946"/>
    </source>
</evidence>
<evidence type="ECO:0000256" key="3">
    <source>
        <dbReference type="ARBA" id="ARBA00022722"/>
    </source>
</evidence>
<keyword evidence="3 9" id="KW-0540">Nuclease</keyword>
<keyword evidence="8 9" id="KW-0051">Antiviral defense</keyword>
<comment type="subunit">
    <text evidence="9">Homodimer, forms a heterotetramer with a Cas1 homodimer.</text>
</comment>
<comment type="function">
    <text evidence="9">CRISPR (clustered regularly interspaced short palindromic repeat), is an adaptive immune system that provides protection against mobile genetic elements (viruses, transposable elements and conjugative plasmids). CRISPR clusters contain sequences complementary to antecedent mobile elements and target invading nucleic acids. CRISPR clusters are transcribed and processed into CRISPR RNA (crRNA). Functions as a ssRNA-specific endoribonuclease. Involved in the integration of spacer DNA into the CRISPR cassette.</text>
</comment>
<dbReference type="Gene3D" id="3.30.70.240">
    <property type="match status" value="1"/>
</dbReference>
<protein>
    <recommendedName>
        <fullName evidence="9">CRISPR-associated endoribonuclease Cas2</fullName>
        <ecNumber evidence="9">3.1.-.-</ecNumber>
    </recommendedName>
</protein>
<dbReference type="InterPro" id="IPR019199">
    <property type="entry name" value="Virulence_VapD/CRISPR_Cas2"/>
</dbReference>
<evidence type="ECO:0000256" key="5">
    <source>
        <dbReference type="ARBA" id="ARBA00022759"/>
    </source>
</evidence>
<comment type="similarity">
    <text evidence="2 9">Belongs to the CRISPR-associated endoribonuclease Cas2 protein family.</text>
</comment>
<dbReference type="GO" id="GO:0046872">
    <property type="term" value="F:metal ion binding"/>
    <property type="evidence" value="ECO:0007669"/>
    <property type="project" value="UniProtKB-UniRule"/>
</dbReference>
<keyword evidence="7 9" id="KW-0460">Magnesium</keyword>
<dbReference type="NCBIfam" id="TIGR01573">
    <property type="entry name" value="cas2"/>
    <property type="match status" value="1"/>
</dbReference>
<evidence type="ECO:0000256" key="2">
    <source>
        <dbReference type="ARBA" id="ARBA00009959"/>
    </source>
</evidence>
<sequence>MTQLWLVSYDIGDDKARRRAYNLLKNYGKRVQYSVFECHLDAPQLNLLRTGLLAELASTDSLRWYPLCVWCHGAVFFQGVGDPPDDEGFFLQ</sequence>
<evidence type="ECO:0000256" key="7">
    <source>
        <dbReference type="ARBA" id="ARBA00022842"/>
    </source>
</evidence>
<feature type="binding site" evidence="9">
    <location>
        <position position="10"/>
    </location>
    <ligand>
        <name>Mg(2+)</name>
        <dbReference type="ChEBI" id="CHEBI:18420"/>
        <note>catalytic</note>
    </ligand>
</feature>
<comment type="cofactor">
    <cofactor evidence="1 9">
        <name>Mg(2+)</name>
        <dbReference type="ChEBI" id="CHEBI:18420"/>
    </cofactor>
</comment>
<dbReference type="SUPFAM" id="SSF143430">
    <property type="entry name" value="TTP0101/SSO1404-like"/>
    <property type="match status" value="1"/>
</dbReference>
<dbReference type="HAMAP" id="MF_01471">
    <property type="entry name" value="Cas2"/>
    <property type="match status" value="1"/>
</dbReference>
<dbReference type="RefSeq" id="WP_103975159.1">
    <property type="nucleotide sequence ID" value="NZ_PGFZ01000009.1"/>
</dbReference>
<dbReference type="InterPro" id="IPR021127">
    <property type="entry name" value="CRISPR_associated_Cas2"/>
</dbReference>
<reference evidence="10 11" key="1">
    <citation type="submission" date="2017-11" db="EMBL/GenBank/DDBJ databases">
        <title>Draft Genome Sequence of Methylobacter psychrotolerans Sph1T, an Obligate Methanotroph from Low-Temperature Environments.</title>
        <authorList>
            <person name="Oshkin I.Y."/>
            <person name="Miroshnikov K."/>
            <person name="Belova S.E."/>
            <person name="Korzhenkov A."/>
            <person name="Toshchakov S.V."/>
            <person name="Dedysh S.N."/>
        </authorList>
    </citation>
    <scope>NUCLEOTIDE SEQUENCE [LARGE SCALE GENOMIC DNA]</scope>
    <source>
        <strain evidence="10 11">Sph1</strain>
    </source>
</reference>
<dbReference type="CDD" id="cd09725">
    <property type="entry name" value="Cas2_I_II_III"/>
    <property type="match status" value="1"/>
</dbReference>
<name>A0A2S5CII4_9GAMM</name>
<dbReference type="EMBL" id="PGFZ01000009">
    <property type="protein sequence ID" value="POZ50615.1"/>
    <property type="molecule type" value="Genomic_DNA"/>
</dbReference>
<proteinExistence type="inferred from homology"/>
<dbReference type="GO" id="GO:0051607">
    <property type="term" value="P:defense response to virus"/>
    <property type="evidence" value="ECO:0007669"/>
    <property type="project" value="UniProtKB-UniRule"/>
</dbReference>
<evidence type="ECO:0000256" key="8">
    <source>
        <dbReference type="ARBA" id="ARBA00023118"/>
    </source>
</evidence>
<evidence type="ECO:0000256" key="6">
    <source>
        <dbReference type="ARBA" id="ARBA00022801"/>
    </source>
</evidence>
<keyword evidence="5 9" id="KW-0255">Endonuclease</keyword>